<accession>A0A0K2UI41</accession>
<dbReference type="RefSeq" id="XP_040570137.1">
    <property type="nucleotide sequence ID" value="XM_040714203.2"/>
</dbReference>
<keyword evidence="3 7" id="KW-0489">Methyltransferase</keyword>
<dbReference type="InterPro" id="IPR025785">
    <property type="entry name" value="SETD3"/>
</dbReference>
<evidence type="ECO:0000256" key="3">
    <source>
        <dbReference type="ARBA" id="ARBA00022603"/>
    </source>
</evidence>
<dbReference type="InterPro" id="IPR044428">
    <property type="entry name" value="SETD3_SET"/>
</dbReference>
<dbReference type="InterPro" id="IPR050600">
    <property type="entry name" value="SETD3_SETD6_MTase"/>
</dbReference>
<feature type="domain" description="SET" evidence="8">
    <location>
        <begin position="97"/>
        <end position="333"/>
    </location>
</feature>
<dbReference type="AlphaFoldDB" id="A0A0K2UI41"/>
<dbReference type="CTD" id="84193"/>
<dbReference type="GO" id="GO:0018064">
    <property type="term" value="F:protein-L-histidine N-tele-methyltransferase activity"/>
    <property type="evidence" value="ECO:0007669"/>
    <property type="project" value="UniProtKB-EC"/>
</dbReference>
<dbReference type="SUPFAM" id="SSF82199">
    <property type="entry name" value="SET domain"/>
    <property type="match status" value="1"/>
</dbReference>
<dbReference type="Gene3D" id="3.90.1410.10">
    <property type="entry name" value="set domain protein methyltransferase, domain 1"/>
    <property type="match status" value="1"/>
</dbReference>
<sequence length="507" mass="57901">MGRKNKGASSNKKAKADLSDLMSELFSPMPPNKRGELNKLVEKLLEKCSNFASEPLTPSKLMDEHKEIRVMVDKIRGLESTNMNRKLRGPRIRHVPQLLEWLKSNGAEIHGVTLKEVDDLELGLFVSEGTSLKEGDVVIKIPRKCIMSSETARDSSIGSLIEKDPMLKTMHNVALTLHLLIEKNSPASFWEPYINVLPSSYSTVLYYTVKDFDLLKGSPTYVDALKQYKFVARQYAYFYRKFQNTMLRDYFTYDEYRWAVSTVTTRQNKVPCTKPDSYGLSIMANALIPFWDMANHSVKPPVLSTDFDIDSDSLLCLANQNFKAGQEFTIFYGVRGNMDFLIHNGFIPLNNEYNFYSLKIGFGKNDPLFALKNSLLEKIPDSSSQGSYALKKNSPMIEELLLSFLRINSMNESELNEYLKKDDASWKSLTLETKTPFDDKAYNYLKTRCELLIKSYPNSLEEDNKLLEMKEGEGALLLHQKYCIQLRALEKDILFNIVHACNSKASS</sequence>
<comment type="similarity">
    <text evidence="7">Belongs to the class V-like SAM-binding methyltransferase superfamily. SETD3 actin-histidine methyltransferase family.</text>
</comment>
<evidence type="ECO:0000313" key="9">
    <source>
        <dbReference type="EMBL" id="CDW37597.1"/>
    </source>
</evidence>
<dbReference type="InterPro" id="IPR036464">
    <property type="entry name" value="Rubisco_LSMT_subst-bd_sf"/>
</dbReference>
<evidence type="ECO:0000256" key="5">
    <source>
        <dbReference type="ARBA" id="ARBA00022691"/>
    </source>
</evidence>
<dbReference type="KEGG" id="lsm:121119518"/>
<dbReference type="PROSITE" id="PS51565">
    <property type="entry name" value="SAM_MT85_SETD3"/>
    <property type="match status" value="1"/>
</dbReference>
<proteinExistence type="inferred from homology"/>
<keyword evidence="5 7" id="KW-0949">S-adenosyl-L-methionine</keyword>
<evidence type="ECO:0000259" key="8">
    <source>
        <dbReference type="PROSITE" id="PS50280"/>
    </source>
</evidence>
<protein>
    <recommendedName>
        <fullName evidence="7">protein-histidine N-methyltransferase</fullName>
        <ecNumber evidence="7">2.1.1.85</ecNumber>
    </recommendedName>
</protein>
<evidence type="ECO:0000256" key="7">
    <source>
        <dbReference type="PROSITE-ProRule" id="PRU00898"/>
    </source>
</evidence>
<evidence type="ECO:0000256" key="1">
    <source>
        <dbReference type="ARBA" id="ARBA00004496"/>
    </source>
</evidence>
<dbReference type="CDD" id="cd19176">
    <property type="entry name" value="SET_SETD3"/>
    <property type="match status" value="1"/>
</dbReference>
<dbReference type="InterPro" id="IPR046341">
    <property type="entry name" value="SET_dom_sf"/>
</dbReference>
<evidence type="ECO:0000256" key="6">
    <source>
        <dbReference type="ARBA" id="ARBA00023203"/>
    </source>
</evidence>
<dbReference type="SUPFAM" id="SSF81822">
    <property type="entry name" value="RuBisCo LSMT C-terminal, substrate-binding domain"/>
    <property type="match status" value="1"/>
</dbReference>
<dbReference type="OrthoDB" id="441812at2759"/>
<dbReference type="Pfam" id="PF09273">
    <property type="entry name" value="Rubis-subs-bind"/>
    <property type="match status" value="1"/>
</dbReference>
<dbReference type="Gene3D" id="3.90.1420.10">
    <property type="entry name" value="Rubisco LSMT, substrate-binding domain"/>
    <property type="match status" value="1"/>
</dbReference>
<dbReference type="GO" id="GO:0016279">
    <property type="term" value="F:protein-lysine N-methyltransferase activity"/>
    <property type="evidence" value="ECO:0007669"/>
    <property type="project" value="TreeGrafter"/>
</dbReference>
<dbReference type="GO" id="GO:0005737">
    <property type="term" value="C:cytoplasm"/>
    <property type="evidence" value="ECO:0007669"/>
    <property type="project" value="UniProtKB-SubCell"/>
</dbReference>
<keyword evidence="4 7" id="KW-0808">Transferase</keyword>
<reference evidence="9" key="1">
    <citation type="submission" date="2014-05" db="EMBL/GenBank/DDBJ databases">
        <authorList>
            <person name="Chronopoulou M."/>
        </authorList>
    </citation>
    <scope>NUCLEOTIDE SEQUENCE</scope>
    <source>
        <tissue evidence="9">Whole organism</tissue>
    </source>
</reference>
<dbReference type="EC" id="2.1.1.85" evidence="7"/>
<dbReference type="GO" id="GO:0003779">
    <property type="term" value="F:actin binding"/>
    <property type="evidence" value="ECO:0007669"/>
    <property type="project" value="UniProtKB-KW"/>
</dbReference>
<keyword evidence="2" id="KW-0963">Cytoplasm</keyword>
<dbReference type="GeneID" id="121119518"/>
<keyword evidence="6" id="KW-0009">Actin-binding</keyword>
<evidence type="ECO:0000256" key="4">
    <source>
        <dbReference type="ARBA" id="ARBA00022679"/>
    </source>
</evidence>
<dbReference type="PANTHER" id="PTHR13271:SF47">
    <property type="entry name" value="ACTIN-HISTIDINE N-METHYLTRANSFERASE"/>
    <property type="match status" value="1"/>
</dbReference>
<comment type="subcellular location">
    <subcellularLocation>
        <location evidence="1">Cytoplasm</location>
    </subcellularLocation>
</comment>
<dbReference type="InterPro" id="IPR001214">
    <property type="entry name" value="SET_dom"/>
</dbReference>
<dbReference type="PROSITE" id="PS50280">
    <property type="entry name" value="SET"/>
    <property type="match status" value="1"/>
</dbReference>
<name>A0A0K2UI41_LEPSM</name>
<dbReference type="InterPro" id="IPR015353">
    <property type="entry name" value="Rubisco_LSMT_subst-bd"/>
</dbReference>
<evidence type="ECO:0000256" key="2">
    <source>
        <dbReference type="ARBA" id="ARBA00022490"/>
    </source>
</evidence>
<dbReference type="GO" id="GO:0032259">
    <property type="term" value="P:methylation"/>
    <property type="evidence" value="ECO:0007669"/>
    <property type="project" value="UniProtKB-KW"/>
</dbReference>
<organism evidence="9">
    <name type="scientific">Lepeophtheirus salmonis</name>
    <name type="common">Salmon louse</name>
    <name type="synonym">Caligus salmonis</name>
    <dbReference type="NCBI Taxonomy" id="72036"/>
    <lineage>
        <taxon>Eukaryota</taxon>
        <taxon>Metazoa</taxon>
        <taxon>Ecdysozoa</taxon>
        <taxon>Arthropoda</taxon>
        <taxon>Crustacea</taxon>
        <taxon>Multicrustacea</taxon>
        <taxon>Hexanauplia</taxon>
        <taxon>Copepoda</taxon>
        <taxon>Siphonostomatoida</taxon>
        <taxon>Caligidae</taxon>
        <taxon>Lepeophtheirus</taxon>
    </lineage>
</organism>
<dbReference type="PANTHER" id="PTHR13271">
    <property type="entry name" value="UNCHARACTERIZED PUTATIVE METHYLTRANSFERASE"/>
    <property type="match status" value="1"/>
</dbReference>
<comment type="catalytic activity">
    <reaction evidence="7">
        <text>L-histidyl-[protein] + S-adenosyl-L-methionine = N(tele)-methyl-L-histidyl-[protein] + S-adenosyl-L-homocysteine + H(+)</text>
        <dbReference type="Rhea" id="RHEA:19369"/>
        <dbReference type="Rhea" id="RHEA-COMP:9745"/>
        <dbReference type="Rhea" id="RHEA-COMP:11600"/>
        <dbReference type="ChEBI" id="CHEBI:15378"/>
        <dbReference type="ChEBI" id="CHEBI:16367"/>
        <dbReference type="ChEBI" id="CHEBI:29979"/>
        <dbReference type="ChEBI" id="CHEBI:57856"/>
        <dbReference type="ChEBI" id="CHEBI:59789"/>
        <dbReference type="EC" id="2.1.1.85"/>
    </reaction>
</comment>
<dbReference type="EMBL" id="HACA01020236">
    <property type="protein sequence ID" value="CDW37597.1"/>
    <property type="molecule type" value="Transcribed_RNA"/>
</dbReference>
<dbReference type="Pfam" id="PF00856">
    <property type="entry name" value="SET"/>
    <property type="match status" value="1"/>
</dbReference>